<dbReference type="EMBL" id="LT960614">
    <property type="protein sequence ID" value="SON54676.1"/>
    <property type="molecule type" value="Genomic_DNA"/>
</dbReference>
<proteinExistence type="predicted"/>
<keyword evidence="2" id="KW-1185">Reference proteome</keyword>
<dbReference type="RefSeq" id="WP_099555178.1">
    <property type="nucleotide sequence ID" value="NZ_LT960614.1"/>
</dbReference>
<reference evidence="2" key="1">
    <citation type="submission" date="2017-09" db="EMBL/GenBank/DDBJ databases">
        <title>Genome sequence of Nannocystis excedens DSM 71.</title>
        <authorList>
            <person name="Blom J."/>
        </authorList>
    </citation>
    <scope>NUCLEOTIDE SEQUENCE [LARGE SCALE GENOMIC DNA]</scope>
    <source>
        <strain evidence="2">type strain: E19</strain>
    </source>
</reference>
<evidence type="ECO:0000313" key="1">
    <source>
        <dbReference type="EMBL" id="SON54676.1"/>
    </source>
</evidence>
<dbReference type="InterPro" id="IPR007922">
    <property type="entry name" value="DciA-like"/>
</dbReference>
<name>A0A2C9D335_9HYPH</name>
<accession>A0A2C9D335</accession>
<evidence type="ECO:0000313" key="2">
    <source>
        <dbReference type="Proteomes" id="UP000223606"/>
    </source>
</evidence>
<dbReference type="InterPro" id="IPR010593">
    <property type="entry name" value="DUF1159"/>
</dbReference>
<sequence length="172" mass="19319">MSEWQENQRRRKGPVPIADMIPGALSPACRKRGFNSVELVAHWPDIVGDIYAETTQPDRITWPRLPAGVEVDAAEPATLTLRASGTTALRLQHDLPRVIERINMFFGWRAVGRIRIVQMPLQPSLRRQRPKLGALPEEKRQKVHEACAGIEDDGLRAAVERLGRALASPRRP</sequence>
<dbReference type="Pfam" id="PF05258">
    <property type="entry name" value="DciA"/>
    <property type="match status" value="1"/>
</dbReference>
<dbReference type="Proteomes" id="UP000223606">
    <property type="component" value="Chromosome 1"/>
</dbReference>
<protein>
    <submittedName>
        <fullName evidence="1">Zn-ribbon-containing, putative RNA-binding protein</fullName>
    </submittedName>
</protein>
<dbReference type="OrthoDB" id="7160947at2"/>
<organism evidence="1 2">
    <name type="scientific">Hartmannibacter diazotrophicus</name>
    <dbReference type="NCBI Taxonomy" id="1482074"/>
    <lineage>
        <taxon>Bacteria</taxon>
        <taxon>Pseudomonadati</taxon>
        <taxon>Pseudomonadota</taxon>
        <taxon>Alphaproteobacteria</taxon>
        <taxon>Hyphomicrobiales</taxon>
        <taxon>Pleomorphomonadaceae</taxon>
        <taxon>Hartmannibacter</taxon>
    </lineage>
</organism>
<dbReference type="PIRSF" id="PIRSF032064">
    <property type="entry name" value="UCP032064"/>
    <property type="match status" value="1"/>
</dbReference>
<gene>
    <name evidence="1" type="ORF">HDIA_1135</name>
</gene>
<dbReference type="KEGG" id="hdi:HDIA_1135"/>
<dbReference type="AlphaFoldDB" id="A0A2C9D335"/>